<accession>A0A844Z073</accession>
<gene>
    <name evidence="1" type="ORF">GRI99_08910</name>
</gene>
<evidence type="ECO:0000313" key="1">
    <source>
        <dbReference type="EMBL" id="MXO71757.1"/>
    </source>
</evidence>
<name>A0A844Z073_9SPHN</name>
<evidence type="ECO:0000313" key="2">
    <source>
        <dbReference type="Proteomes" id="UP000466966"/>
    </source>
</evidence>
<comment type="caution">
    <text evidence="1">The sequence shown here is derived from an EMBL/GenBank/DDBJ whole genome shotgun (WGS) entry which is preliminary data.</text>
</comment>
<proteinExistence type="predicted"/>
<organism evidence="1 2">
    <name type="scientific">Alteraurantiacibacter buctensis</name>
    <dbReference type="NCBI Taxonomy" id="1503981"/>
    <lineage>
        <taxon>Bacteria</taxon>
        <taxon>Pseudomonadati</taxon>
        <taxon>Pseudomonadota</taxon>
        <taxon>Alphaproteobacteria</taxon>
        <taxon>Sphingomonadales</taxon>
        <taxon>Erythrobacteraceae</taxon>
        <taxon>Alteraurantiacibacter</taxon>
    </lineage>
</organism>
<keyword evidence="2" id="KW-1185">Reference proteome</keyword>
<dbReference type="Pfam" id="PF22284">
    <property type="entry name" value="DUF6961"/>
    <property type="match status" value="1"/>
</dbReference>
<dbReference type="AlphaFoldDB" id="A0A844Z073"/>
<dbReference type="EMBL" id="WTYV01000003">
    <property type="protein sequence ID" value="MXO71757.1"/>
    <property type="molecule type" value="Genomic_DNA"/>
</dbReference>
<dbReference type="OrthoDB" id="7363783at2"/>
<dbReference type="Proteomes" id="UP000466966">
    <property type="component" value="Unassembled WGS sequence"/>
</dbReference>
<reference evidence="1 2" key="1">
    <citation type="submission" date="2019-12" db="EMBL/GenBank/DDBJ databases">
        <title>Genomic-based taxomic classification of the family Erythrobacteraceae.</title>
        <authorList>
            <person name="Xu L."/>
        </authorList>
    </citation>
    <scope>NUCLEOTIDE SEQUENCE [LARGE SCALE GENOMIC DNA]</scope>
    <source>
        <strain evidence="1 2">M0322</strain>
    </source>
</reference>
<sequence>MIKESQVDDDERRLNLSRDQEIWGMALWVDRVHGENGWFHIATQQDRLLSEGDLDGVDLWRNVQRQWEKLQNAKEKRH</sequence>
<protein>
    <submittedName>
        <fullName evidence="1">Uncharacterized protein</fullName>
    </submittedName>
</protein>
<dbReference type="InterPro" id="IPR054234">
    <property type="entry name" value="DUF6961"/>
</dbReference>